<dbReference type="InterPro" id="IPR006447">
    <property type="entry name" value="Myb_dom_plants"/>
</dbReference>
<sequence length="770" mass="84725">MDHYSSGEDLLIKTRKPYTITKQRERWTEEEHNRFLEALKLHGRAWQRIEEHIGTKSAVQIRSHAQKFFTKLEKEATVKGVPVGHAIDIEIPPPRPKRKPSNPYPRKTSVGAPTSHVTVKDGKISNPLSSKITIEKESEEPCDDGKLENSNEYHETDNWSEAYTLLKTAPCASPSSTNKSSLSMSDAPGKSCTFRQYIPLPKEAGNQDEVVVSKVTIETKGLAAEKCDDKKYFQDKAPSNISNVVNSYLSHEKYVHSKRIAELKKSENALPIADVLSSQNYPRHVNVHIVDGIPGASAQTISPDGSCTDSTFHQMGGVYGHQNLFMKPAEHYSNASGSSVHQSFPSYHPIFTPNQNQDDYLHMSSTFSSLIVSALSQNLAAYAAASFTASLWPCVNMEAPIESSDGAFQSRPLSSVPSMGSIAAATVAAATAWWTAHGLLPLPAQFLPGFTCSPASVSATPMESSEGRVINSEKRENTPNPALGGQQLEPDCSKALHEQHSASKSPMLSSSDSEASESAKLNVGLATAETTKVSETDELDNDVNKSKNQKLVDRSSCGSNTSSSSDVETDALEKHAKGTEENHMNGEEEPEEVDANHPLGDPFNRRCRSIININDSWKEVSEGGRLAFRALFSRERLPQSFSPPHDVKNKGEKNYTENEQKKDESGVRLDLNAKTWESCWQKQGVENNGSLIGENKEEGLLDLGLGLAAANKLKAPRRTGFKPYKRCAMEAKESRMAPNSHNEEKCPKRLRMDEQEDHASSTKLFSLYPI</sequence>
<evidence type="ECO:0000256" key="6">
    <source>
        <dbReference type="SAM" id="MobiDB-lite"/>
    </source>
</evidence>
<dbReference type="eggNOG" id="KOG0724">
    <property type="taxonomic scope" value="Eukaryota"/>
</dbReference>
<keyword evidence="2" id="KW-0805">Transcription regulation</keyword>
<feature type="compositionally biased region" description="Basic and acidic residues" evidence="6">
    <location>
        <begin position="645"/>
        <end position="666"/>
    </location>
</feature>
<reference evidence="10 11" key="1">
    <citation type="journal article" date="2013" name="Proc. Natl. Acad. Sci. U.S.A.">
        <title>Fine-scale variation in meiotic recombination in Mimulus inferred from population shotgun sequencing.</title>
        <authorList>
            <person name="Hellsten U."/>
            <person name="Wright K.M."/>
            <person name="Jenkins J."/>
            <person name="Shu S."/>
            <person name="Yuan Y."/>
            <person name="Wessler S.R."/>
            <person name="Schmutz J."/>
            <person name="Willis J.H."/>
            <person name="Rokhsar D.S."/>
        </authorList>
    </citation>
    <scope>NUCLEOTIDE SEQUENCE [LARGE SCALE GENOMIC DNA]</scope>
    <source>
        <strain evidence="11">cv. DUN x IM62</strain>
    </source>
</reference>
<feature type="compositionally biased region" description="Basic and acidic residues" evidence="6">
    <location>
        <begin position="571"/>
        <end position="586"/>
    </location>
</feature>
<comment type="subcellular location">
    <subcellularLocation>
        <location evidence="1">Nucleus</location>
    </subcellularLocation>
</comment>
<dbReference type="FunFam" id="1.10.10.60:FF:000023">
    <property type="entry name" value="protein REVEILLE 6 isoform X1"/>
    <property type="match status" value="1"/>
</dbReference>
<organism evidence="10 11">
    <name type="scientific">Erythranthe guttata</name>
    <name type="common">Yellow monkey flower</name>
    <name type="synonym">Mimulus guttatus</name>
    <dbReference type="NCBI Taxonomy" id="4155"/>
    <lineage>
        <taxon>Eukaryota</taxon>
        <taxon>Viridiplantae</taxon>
        <taxon>Streptophyta</taxon>
        <taxon>Embryophyta</taxon>
        <taxon>Tracheophyta</taxon>
        <taxon>Spermatophyta</taxon>
        <taxon>Magnoliopsida</taxon>
        <taxon>eudicotyledons</taxon>
        <taxon>Gunneridae</taxon>
        <taxon>Pentapetalae</taxon>
        <taxon>asterids</taxon>
        <taxon>lamiids</taxon>
        <taxon>Lamiales</taxon>
        <taxon>Phrymaceae</taxon>
        <taxon>Erythranthe</taxon>
    </lineage>
</organism>
<evidence type="ECO:0000256" key="4">
    <source>
        <dbReference type="ARBA" id="ARBA00023163"/>
    </source>
</evidence>
<feature type="region of interest" description="Disordered" evidence="6">
    <location>
        <begin position="87"/>
        <end position="150"/>
    </location>
</feature>
<evidence type="ECO:0000256" key="2">
    <source>
        <dbReference type="ARBA" id="ARBA00023015"/>
    </source>
</evidence>
<name>A0A022REQ0_ERYGU</name>
<protein>
    <submittedName>
        <fullName evidence="10">Uncharacterized protein</fullName>
    </submittedName>
</protein>
<dbReference type="InterPro" id="IPR009057">
    <property type="entry name" value="Homeodomain-like_sf"/>
</dbReference>
<keyword evidence="4" id="KW-0804">Transcription</keyword>
<evidence type="ECO:0000259" key="8">
    <source>
        <dbReference type="PROSITE" id="PS51293"/>
    </source>
</evidence>
<dbReference type="STRING" id="4155.A0A022REQ0"/>
<accession>A0A022REQ0</accession>
<evidence type="ECO:0000313" key="11">
    <source>
        <dbReference type="Proteomes" id="UP000030748"/>
    </source>
</evidence>
<proteinExistence type="predicted"/>
<evidence type="ECO:0000259" key="7">
    <source>
        <dbReference type="PROSITE" id="PS50090"/>
    </source>
</evidence>
<dbReference type="PROSITE" id="PS50090">
    <property type="entry name" value="MYB_LIKE"/>
    <property type="match status" value="1"/>
</dbReference>
<dbReference type="AlphaFoldDB" id="A0A022REQ0"/>
<dbReference type="NCBIfam" id="TIGR01557">
    <property type="entry name" value="myb_SHAQKYF"/>
    <property type="match status" value="1"/>
</dbReference>
<dbReference type="Gene3D" id="1.10.10.60">
    <property type="entry name" value="Homeodomain-like"/>
    <property type="match status" value="1"/>
</dbReference>
<evidence type="ECO:0000313" key="10">
    <source>
        <dbReference type="EMBL" id="EYU38862.1"/>
    </source>
</evidence>
<feature type="compositionally biased region" description="Low complexity" evidence="6">
    <location>
        <begin position="509"/>
        <end position="519"/>
    </location>
</feature>
<dbReference type="EMBL" id="KI630473">
    <property type="protein sequence ID" value="EYU38862.1"/>
    <property type="molecule type" value="Genomic_DNA"/>
</dbReference>
<dbReference type="Pfam" id="PF00249">
    <property type="entry name" value="Myb_DNA-binding"/>
    <property type="match status" value="1"/>
</dbReference>
<keyword evidence="5" id="KW-0539">Nucleus</keyword>
<evidence type="ECO:0000256" key="3">
    <source>
        <dbReference type="ARBA" id="ARBA00023125"/>
    </source>
</evidence>
<keyword evidence="3" id="KW-0238">DNA-binding</keyword>
<evidence type="ECO:0000259" key="9">
    <source>
        <dbReference type="PROSITE" id="PS51294"/>
    </source>
</evidence>
<dbReference type="PANTHER" id="PTHR12802">
    <property type="entry name" value="SWI/SNF COMPLEX-RELATED"/>
    <property type="match status" value="1"/>
</dbReference>
<evidence type="ECO:0000256" key="5">
    <source>
        <dbReference type="ARBA" id="ARBA00023242"/>
    </source>
</evidence>
<feature type="domain" description="Myb-like" evidence="7">
    <location>
        <begin position="19"/>
        <end position="69"/>
    </location>
</feature>
<feature type="compositionally biased region" description="Basic and acidic residues" evidence="6">
    <location>
        <begin position="732"/>
        <end position="760"/>
    </location>
</feature>
<feature type="region of interest" description="Disordered" evidence="6">
    <location>
        <begin position="457"/>
        <end position="600"/>
    </location>
</feature>
<dbReference type="GO" id="GO:0003677">
    <property type="term" value="F:DNA binding"/>
    <property type="evidence" value="ECO:0007669"/>
    <property type="project" value="UniProtKB-KW"/>
</dbReference>
<feature type="compositionally biased region" description="Low complexity" evidence="6">
    <location>
        <begin position="555"/>
        <end position="565"/>
    </location>
</feature>
<dbReference type="KEGG" id="egt:105956316"/>
<feature type="domain" description="SANT" evidence="8">
    <location>
        <begin position="22"/>
        <end position="73"/>
    </location>
</feature>
<dbReference type="CDD" id="cd00167">
    <property type="entry name" value="SANT"/>
    <property type="match status" value="1"/>
</dbReference>
<feature type="domain" description="HTH myb-type" evidence="9">
    <location>
        <begin position="19"/>
        <end position="73"/>
    </location>
</feature>
<dbReference type="SUPFAM" id="SSF46689">
    <property type="entry name" value="Homeodomain-like"/>
    <property type="match status" value="1"/>
</dbReference>
<dbReference type="PROSITE" id="PS51294">
    <property type="entry name" value="HTH_MYB"/>
    <property type="match status" value="1"/>
</dbReference>
<dbReference type="InterPro" id="IPR017930">
    <property type="entry name" value="Myb_dom"/>
</dbReference>
<dbReference type="InterPro" id="IPR017884">
    <property type="entry name" value="SANT_dom"/>
</dbReference>
<dbReference type="PhylomeDB" id="A0A022REQ0"/>
<dbReference type="SMART" id="SM00717">
    <property type="entry name" value="SANT"/>
    <property type="match status" value="1"/>
</dbReference>
<gene>
    <name evidence="10" type="ORF">MIMGU_mgv1a001704mg</name>
</gene>
<keyword evidence="11" id="KW-1185">Reference proteome</keyword>
<dbReference type="Proteomes" id="UP000030748">
    <property type="component" value="Unassembled WGS sequence"/>
</dbReference>
<evidence type="ECO:0000256" key="1">
    <source>
        <dbReference type="ARBA" id="ARBA00004123"/>
    </source>
</evidence>
<dbReference type="OMA" id="SHYQMDR"/>
<dbReference type="InterPro" id="IPR001005">
    <property type="entry name" value="SANT/Myb"/>
</dbReference>
<dbReference type="OrthoDB" id="118550at2759"/>
<feature type="region of interest" description="Disordered" evidence="6">
    <location>
        <begin position="732"/>
        <end position="763"/>
    </location>
</feature>
<feature type="compositionally biased region" description="Basic and acidic residues" evidence="6">
    <location>
        <begin position="491"/>
        <end position="501"/>
    </location>
</feature>
<feature type="compositionally biased region" description="Basic and acidic residues" evidence="6">
    <location>
        <begin position="542"/>
        <end position="553"/>
    </location>
</feature>
<dbReference type="PANTHER" id="PTHR12802:SF177">
    <property type="entry name" value="PROTEIN CCA1"/>
    <property type="match status" value="1"/>
</dbReference>
<feature type="region of interest" description="Disordered" evidence="6">
    <location>
        <begin position="638"/>
        <end position="666"/>
    </location>
</feature>
<dbReference type="GO" id="GO:0005634">
    <property type="term" value="C:nucleus"/>
    <property type="evidence" value="ECO:0007669"/>
    <property type="project" value="UniProtKB-SubCell"/>
</dbReference>
<dbReference type="GO" id="GO:0010468">
    <property type="term" value="P:regulation of gene expression"/>
    <property type="evidence" value="ECO:0007669"/>
    <property type="project" value="UniProtKB-ARBA"/>
</dbReference>
<dbReference type="PROSITE" id="PS51293">
    <property type="entry name" value="SANT"/>
    <property type="match status" value="1"/>
</dbReference>